<dbReference type="PANTHER" id="PTHR10000:SF25">
    <property type="entry name" value="PHOSPHATASE YKRA-RELATED"/>
    <property type="match status" value="1"/>
</dbReference>
<dbReference type="Gene3D" id="3.30.1240.10">
    <property type="match status" value="1"/>
</dbReference>
<keyword evidence="1" id="KW-0378">Hydrolase</keyword>
<dbReference type="Gene3D" id="3.40.50.1000">
    <property type="entry name" value="HAD superfamily/HAD-like"/>
    <property type="match status" value="1"/>
</dbReference>
<organism evidence="1 2">
    <name type="scientific">Candidatus Mediterraneibacter pullicola</name>
    <dbReference type="NCBI Taxonomy" id="2838682"/>
    <lineage>
        <taxon>Bacteria</taxon>
        <taxon>Bacillati</taxon>
        <taxon>Bacillota</taxon>
        <taxon>Clostridia</taxon>
        <taxon>Lachnospirales</taxon>
        <taxon>Lachnospiraceae</taxon>
        <taxon>Mediterraneibacter</taxon>
    </lineage>
</organism>
<dbReference type="InterPro" id="IPR000150">
    <property type="entry name" value="Cof"/>
</dbReference>
<dbReference type="Pfam" id="PF08282">
    <property type="entry name" value="Hydrolase_3"/>
    <property type="match status" value="1"/>
</dbReference>
<name>A0A9D2H6Q0_9FIRM</name>
<reference evidence="1" key="1">
    <citation type="journal article" date="2021" name="PeerJ">
        <title>Extensive microbial diversity within the chicken gut microbiome revealed by metagenomics and culture.</title>
        <authorList>
            <person name="Gilroy R."/>
            <person name="Ravi A."/>
            <person name="Getino M."/>
            <person name="Pursley I."/>
            <person name="Horton D.L."/>
            <person name="Alikhan N.F."/>
            <person name="Baker D."/>
            <person name="Gharbi K."/>
            <person name="Hall N."/>
            <person name="Watson M."/>
            <person name="Adriaenssens E.M."/>
            <person name="Foster-Nyarko E."/>
            <person name="Jarju S."/>
            <person name="Secka A."/>
            <person name="Antonio M."/>
            <person name="Oren A."/>
            <person name="Chaudhuri R.R."/>
            <person name="La Ragione R."/>
            <person name="Hildebrand F."/>
            <person name="Pallen M.J."/>
        </authorList>
    </citation>
    <scope>NUCLEOTIDE SEQUENCE</scope>
    <source>
        <strain evidence="1">ChiSjej2B20-11307</strain>
    </source>
</reference>
<dbReference type="GO" id="GO:0000287">
    <property type="term" value="F:magnesium ion binding"/>
    <property type="evidence" value="ECO:0007669"/>
    <property type="project" value="TreeGrafter"/>
</dbReference>
<dbReference type="AlphaFoldDB" id="A0A9D2H6Q0"/>
<dbReference type="SUPFAM" id="SSF56784">
    <property type="entry name" value="HAD-like"/>
    <property type="match status" value="1"/>
</dbReference>
<dbReference type="InterPro" id="IPR023214">
    <property type="entry name" value="HAD_sf"/>
</dbReference>
<reference evidence="1" key="2">
    <citation type="submission" date="2021-04" db="EMBL/GenBank/DDBJ databases">
        <authorList>
            <person name="Gilroy R."/>
        </authorList>
    </citation>
    <scope>NUCLEOTIDE SEQUENCE</scope>
    <source>
        <strain evidence="1">ChiSjej2B20-11307</strain>
    </source>
</reference>
<gene>
    <name evidence="1" type="ORF">H9798_00940</name>
</gene>
<dbReference type="NCBIfam" id="TIGR01484">
    <property type="entry name" value="HAD-SF-IIB"/>
    <property type="match status" value="1"/>
</dbReference>
<dbReference type="InterPro" id="IPR006379">
    <property type="entry name" value="HAD-SF_hydro_IIB"/>
</dbReference>
<proteinExistence type="predicted"/>
<dbReference type="NCBIfam" id="TIGR00099">
    <property type="entry name" value="Cof-subfamily"/>
    <property type="match status" value="1"/>
</dbReference>
<protein>
    <submittedName>
        <fullName evidence="1">Cof-type HAD-IIB family hydrolase</fullName>
    </submittedName>
</protein>
<sequence>MKRSVMFFDIDGTLLSEITRKIPRSAIDALKEAKKRGHLLFINTGRTRCSIPEEIKRFPFDGYLCGCGTCLIYRDEVLFARSLPEARGKEILEKIPEYGLGGIAEGPEDIYFPKRMSRFDGLESSRRYFQEKGLGIERYIEDQGFVYDKLLVYADEKSDLDGFLKFIEEDLTAIDRGRNTYEIIQKGYSKATACGFILDKLSFSKEQAYVFGDSSNDLEMFRFADHTVAMGRHDDVLEPYTEYVTKSVEDDGIAFAMKYYGLI</sequence>
<comment type="caution">
    <text evidence="1">The sequence shown here is derived from an EMBL/GenBank/DDBJ whole genome shotgun (WGS) entry which is preliminary data.</text>
</comment>
<dbReference type="EMBL" id="DXAK01000004">
    <property type="protein sequence ID" value="HJA05707.1"/>
    <property type="molecule type" value="Genomic_DNA"/>
</dbReference>
<dbReference type="PROSITE" id="PS01228">
    <property type="entry name" value="COF_1"/>
    <property type="match status" value="1"/>
</dbReference>
<evidence type="ECO:0000313" key="1">
    <source>
        <dbReference type="EMBL" id="HJA05707.1"/>
    </source>
</evidence>
<dbReference type="SFLD" id="SFLDS00003">
    <property type="entry name" value="Haloacid_Dehalogenase"/>
    <property type="match status" value="1"/>
</dbReference>
<accession>A0A9D2H6Q0</accession>
<dbReference type="GO" id="GO:0016791">
    <property type="term" value="F:phosphatase activity"/>
    <property type="evidence" value="ECO:0007669"/>
    <property type="project" value="TreeGrafter"/>
</dbReference>
<dbReference type="PANTHER" id="PTHR10000">
    <property type="entry name" value="PHOSPHOSERINE PHOSPHATASE"/>
    <property type="match status" value="1"/>
</dbReference>
<dbReference type="InterPro" id="IPR036412">
    <property type="entry name" value="HAD-like_sf"/>
</dbReference>
<dbReference type="SFLD" id="SFLDG01140">
    <property type="entry name" value="C2.B:_Phosphomannomutase_and_P"/>
    <property type="match status" value="1"/>
</dbReference>
<evidence type="ECO:0000313" key="2">
    <source>
        <dbReference type="Proteomes" id="UP000824223"/>
    </source>
</evidence>
<dbReference type="GO" id="GO:0005829">
    <property type="term" value="C:cytosol"/>
    <property type="evidence" value="ECO:0007669"/>
    <property type="project" value="TreeGrafter"/>
</dbReference>
<dbReference type="Proteomes" id="UP000824223">
    <property type="component" value="Unassembled WGS sequence"/>
</dbReference>